<comment type="catalytic activity">
    <reaction evidence="1">
        <text>ATP + protein L-histidine = ADP + protein N-phospho-L-histidine.</text>
        <dbReference type="EC" id="2.7.13.3"/>
    </reaction>
</comment>
<dbReference type="AlphaFoldDB" id="A0A7X6DCP7"/>
<organism evidence="4 5">
    <name type="scientific">Ramlibacter lithotrophicus</name>
    <dbReference type="NCBI Taxonomy" id="2606681"/>
    <lineage>
        <taxon>Bacteria</taxon>
        <taxon>Pseudomonadati</taxon>
        <taxon>Pseudomonadota</taxon>
        <taxon>Betaproteobacteria</taxon>
        <taxon>Burkholderiales</taxon>
        <taxon>Comamonadaceae</taxon>
        <taxon>Ramlibacter</taxon>
    </lineage>
</organism>
<dbReference type="InterPro" id="IPR003661">
    <property type="entry name" value="HisK_dim/P_dom"/>
</dbReference>
<name>A0A7X6DCP7_9BURK</name>
<sequence>MCGAVERSHELRTPLTGILGSAQNLRDGIAGGLTAAQGDYVRMIERDSERLIRVANELLE</sequence>
<accession>A0A7X6DCP7</accession>
<dbReference type="Pfam" id="PF00512">
    <property type="entry name" value="HisKA"/>
    <property type="match status" value="1"/>
</dbReference>
<evidence type="ECO:0000256" key="1">
    <source>
        <dbReference type="ARBA" id="ARBA00000085"/>
    </source>
</evidence>
<dbReference type="CDD" id="cd00082">
    <property type="entry name" value="HisKA"/>
    <property type="match status" value="1"/>
</dbReference>
<dbReference type="EC" id="2.7.13.3" evidence="2"/>
<dbReference type="InterPro" id="IPR036097">
    <property type="entry name" value="HisK_dim/P_sf"/>
</dbReference>
<dbReference type="SUPFAM" id="SSF47384">
    <property type="entry name" value="Homodimeric domain of signal transducing histidine kinase"/>
    <property type="match status" value="1"/>
</dbReference>
<dbReference type="GO" id="GO:0000155">
    <property type="term" value="F:phosphorelay sensor kinase activity"/>
    <property type="evidence" value="ECO:0007669"/>
    <property type="project" value="InterPro"/>
</dbReference>
<proteinExistence type="predicted"/>
<dbReference type="Gene3D" id="1.10.287.130">
    <property type="match status" value="1"/>
</dbReference>
<evidence type="ECO:0000313" key="5">
    <source>
        <dbReference type="Proteomes" id="UP000521868"/>
    </source>
</evidence>
<dbReference type="SMART" id="SM00388">
    <property type="entry name" value="HisKA"/>
    <property type="match status" value="1"/>
</dbReference>
<gene>
    <name evidence="4" type="ORF">RAMLITH_02880</name>
</gene>
<evidence type="ECO:0000256" key="2">
    <source>
        <dbReference type="ARBA" id="ARBA00012438"/>
    </source>
</evidence>
<dbReference type="Proteomes" id="UP000521868">
    <property type="component" value="Unassembled WGS sequence"/>
</dbReference>
<comment type="caution">
    <text evidence="4">The sequence shown here is derived from an EMBL/GenBank/DDBJ whole genome shotgun (WGS) entry which is preliminary data.</text>
</comment>
<evidence type="ECO:0000313" key="4">
    <source>
        <dbReference type="EMBL" id="NKE64754.1"/>
    </source>
</evidence>
<feature type="domain" description="Signal transduction histidine kinase dimerisation/phosphoacceptor" evidence="3">
    <location>
        <begin position="4"/>
        <end position="60"/>
    </location>
</feature>
<dbReference type="EMBL" id="VTOX01000001">
    <property type="protein sequence ID" value="NKE64754.1"/>
    <property type="molecule type" value="Genomic_DNA"/>
</dbReference>
<reference evidence="4 5" key="1">
    <citation type="journal article" date="2020" name="Nature">
        <title>Bacterial chemolithoautotrophy via manganese oxidation.</title>
        <authorList>
            <person name="Yu H."/>
            <person name="Leadbetter J.R."/>
        </authorList>
    </citation>
    <scope>NUCLEOTIDE SEQUENCE [LARGE SCALE GENOMIC DNA]</scope>
    <source>
        <strain evidence="4 5">RBP-1</strain>
    </source>
</reference>
<protein>
    <recommendedName>
        <fullName evidence="2">histidine kinase</fullName>
        <ecNumber evidence="2">2.7.13.3</ecNumber>
    </recommendedName>
</protein>
<keyword evidence="5" id="KW-1185">Reference proteome</keyword>
<evidence type="ECO:0000259" key="3">
    <source>
        <dbReference type="SMART" id="SM00388"/>
    </source>
</evidence>